<dbReference type="EMBL" id="NRSZ01000121">
    <property type="protein sequence ID" value="PNY29368.1"/>
    <property type="molecule type" value="Genomic_DNA"/>
</dbReference>
<comment type="similarity">
    <text evidence="1">Belongs to the SUN family.</text>
</comment>
<feature type="non-terminal residue" evidence="3">
    <location>
        <position position="1"/>
    </location>
</feature>
<evidence type="ECO:0000313" key="4">
    <source>
        <dbReference type="Proteomes" id="UP000236621"/>
    </source>
</evidence>
<dbReference type="AlphaFoldDB" id="A0A2K3QPA6"/>
<gene>
    <name evidence="3" type="ORF">TCAP_00729</name>
</gene>
<accession>A0A2K3QPA6</accession>
<feature type="region of interest" description="Disordered" evidence="2">
    <location>
        <begin position="116"/>
        <end position="137"/>
    </location>
</feature>
<sequence length="537" mass="56571">SFLQSDSARRSAAIIIISLLASCSLLPPSRSFSPRRRPQSPSLIATCTRLRDAHARFCSLLPPSFSARFRNRDVPGVESSRHRLHRPSTMRFSAIQALLGSATILLSAPGCEATSTHRQLHHLQRKSSHHSHGSVHSRAEVGLLENAKRGGLCPFPSDDPNLVAVTPNAKNAGWAMSPDQECKPGSYCPIACKPGMVMAQWEPDSTYNYPQSMNGGLYCDGGGKIRKPFPNKPNCVPGTGAVKVINKCKSQMSWCQTVLPGNEAMLIPTLVDSEVTLAVPNTDYWCSTAAHFYINPPGTGLEGCVWGDSSTPVGNWSPFVAGANTDSSGQTFVKLGWNPIWESSALRSNTPGFGVKIECPDGGCNGLPCSIDPSGGIGRVDSKLAAIGAGDSAFCVVTVAKGKTASIIAFDGSGGLQHAYQEPPTPQSTTKQQPTTSSTHTSTSTTAATSSVPTTTATYAAELSTTRKPARPTPMPAIFQENGTAYHPSETSSQFAAQTTSNGAPKTTEKKGEAGRQQGSAAVAGLVVAFIAAACFF</sequence>
<name>A0A2K3QPA6_9HYPO</name>
<reference evidence="3 4" key="1">
    <citation type="submission" date="2017-08" db="EMBL/GenBank/DDBJ databases">
        <title>Harnessing the power of phylogenomics to disentangle the directionality and signatures of interkingdom host jumping in the parasitic fungal genus Tolypocladium.</title>
        <authorList>
            <person name="Quandt C.A."/>
            <person name="Patterson W."/>
            <person name="Spatafora J.W."/>
        </authorList>
    </citation>
    <scope>NUCLEOTIDE SEQUENCE [LARGE SCALE GENOMIC DNA]</scope>
    <source>
        <strain evidence="3 4">CBS 113982</strain>
    </source>
</reference>
<dbReference type="PANTHER" id="PTHR31654:SF0">
    <property type="entry name" value="SECRETED BETA-GLUCOSIDASE ADG3-RELATED"/>
    <property type="match status" value="1"/>
</dbReference>
<dbReference type="Pfam" id="PF03856">
    <property type="entry name" value="SUN"/>
    <property type="match status" value="1"/>
</dbReference>
<dbReference type="Proteomes" id="UP000236621">
    <property type="component" value="Unassembled WGS sequence"/>
</dbReference>
<dbReference type="InterPro" id="IPR053088">
    <property type="entry name" value="Beta-glucosidase/SUN-like"/>
</dbReference>
<evidence type="ECO:0000313" key="3">
    <source>
        <dbReference type="EMBL" id="PNY29368.1"/>
    </source>
</evidence>
<dbReference type="STRING" id="45235.A0A2K3QPA6"/>
<proteinExistence type="inferred from homology"/>
<evidence type="ECO:0000256" key="1">
    <source>
        <dbReference type="ARBA" id="ARBA00010579"/>
    </source>
</evidence>
<feature type="compositionally biased region" description="Basic residues" evidence="2">
    <location>
        <begin position="118"/>
        <end position="135"/>
    </location>
</feature>
<evidence type="ECO:0000256" key="2">
    <source>
        <dbReference type="SAM" id="MobiDB-lite"/>
    </source>
</evidence>
<organism evidence="3 4">
    <name type="scientific">Tolypocladium capitatum</name>
    <dbReference type="NCBI Taxonomy" id="45235"/>
    <lineage>
        <taxon>Eukaryota</taxon>
        <taxon>Fungi</taxon>
        <taxon>Dikarya</taxon>
        <taxon>Ascomycota</taxon>
        <taxon>Pezizomycotina</taxon>
        <taxon>Sordariomycetes</taxon>
        <taxon>Hypocreomycetidae</taxon>
        <taxon>Hypocreales</taxon>
        <taxon>Ophiocordycipitaceae</taxon>
        <taxon>Tolypocladium</taxon>
    </lineage>
</organism>
<dbReference type="PANTHER" id="PTHR31654">
    <property type="entry name" value="SECRETED BETA-GLUCOSIDASE ADG3-RELATED"/>
    <property type="match status" value="1"/>
</dbReference>
<feature type="compositionally biased region" description="Low complexity" evidence="2">
    <location>
        <begin position="427"/>
        <end position="456"/>
    </location>
</feature>
<comment type="caution">
    <text evidence="3">The sequence shown here is derived from an EMBL/GenBank/DDBJ whole genome shotgun (WGS) entry which is preliminary data.</text>
</comment>
<dbReference type="InterPro" id="IPR005556">
    <property type="entry name" value="SUN"/>
</dbReference>
<feature type="compositionally biased region" description="Polar residues" evidence="2">
    <location>
        <begin position="489"/>
        <end position="505"/>
    </location>
</feature>
<feature type="region of interest" description="Disordered" evidence="2">
    <location>
        <begin position="486"/>
        <end position="515"/>
    </location>
</feature>
<protein>
    <submittedName>
        <fullName evidence="3">Secreted beta-glucosidase adg3</fullName>
    </submittedName>
</protein>
<keyword evidence="4" id="KW-1185">Reference proteome</keyword>
<dbReference type="OrthoDB" id="5554151at2759"/>
<feature type="region of interest" description="Disordered" evidence="2">
    <location>
        <begin position="417"/>
        <end position="456"/>
    </location>
</feature>